<comment type="cofactor">
    <cofactor evidence="14 15">
        <name>Mn(2+)</name>
        <dbReference type="ChEBI" id="CHEBI:29035"/>
    </cofactor>
    <cofactor evidence="14 15">
        <name>Mg(2+)</name>
        <dbReference type="ChEBI" id="CHEBI:18420"/>
    </cofactor>
    <text evidence="14 15">Manganese or magnesium. Binds 1 divalent metal ion per monomer in the absence of substrate. May bind a second metal ion after substrate binding.</text>
</comment>
<evidence type="ECO:0000256" key="10">
    <source>
        <dbReference type="ARBA" id="ARBA00022723"/>
    </source>
</evidence>
<dbReference type="InterPro" id="IPR012337">
    <property type="entry name" value="RNaseH-like_sf"/>
</dbReference>
<keyword evidence="12 14" id="KW-0378">Hydrolase</keyword>
<feature type="domain" description="RNase H type-2" evidence="17">
    <location>
        <begin position="14"/>
        <end position="204"/>
    </location>
</feature>
<dbReference type="GO" id="GO:0005737">
    <property type="term" value="C:cytoplasm"/>
    <property type="evidence" value="ECO:0007669"/>
    <property type="project" value="UniProtKB-SubCell"/>
</dbReference>
<evidence type="ECO:0000256" key="8">
    <source>
        <dbReference type="ARBA" id="ARBA00022490"/>
    </source>
</evidence>
<evidence type="ECO:0000256" key="4">
    <source>
        <dbReference type="ARBA" id="ARBA00004496"/>
    </source>
</evidence>
<evidence type="ECO:0000256" key="11">
    <source>
        <dbReference type="ARBA" id="ARBA00022759"/>
    </source>
</evidence>
<feature type="binding site" evidence="14 15">
    <location>
        <position position="113"/>
    </location>
    <ligand>
        <name>a divalent metal cation</name>
        <dbReference type="ChEBI" id="CHEBI:60240"/>
    </ligand>
</feature>
<dbReference type="InterPro" id="IPR036397">
    <property type="entry name" value="RNaseH_sf"/>
</dbReference>
<comment type="subcellular location">
    <subcellularLocation>
        <location evidence="4 14">Cytoplasm</location>
    </subcellularLocation>
</comment>
<gene>
    <name evidence="14" type="primary">rnhB</name>
    <name evidence="18" type="ORF">C4541_11820</name>
</gene>
<evidence type="ECO:0000256" key="13">
    <source>
        <dbReference type="ARBA" id="ARBA00023211"/>
    </source>
</evidence>
<comment type="function">
    <text evidence="3 14 16">Endonuclease that specifically degrades the RNA of RNA-DNA hybrids.</text>
</comment>
<dbReference type="EC" id="3.1.26.4" evidence="6 14"/>
<evidence type="ECO:0000256" key="14">
    <source>
        <dbReference type="HAMAP-Rule" id="MF_00052"/>
    </source>
</evidence>
<comment type="cofactor">
    <cofactor evidence="2">
        <name>Mg(2+)</name>
        <dbReference type="ChEBI" id="CHEBI:18420"/>
    </cofactor>
</comment>
<dbReference type="FunFam" id="3.30.420.10:FF:000006">
    <property type="entry name" value="Ribonuclease HII"/>
    <property type="match status" value="1"/>
</dbReference>
<dbReference type="EMBL" id="QZJZ01000092">
    <property type="protein sequence ID" value="RJP56688.1"/>
    <property type="molecule type" value="Genomic_DNA"/>
</dbReference>
<dbReference type="HAMAP" id="MF_00052_B">
    <property type="entry name" value="RNase_HII_B"/>
    <property type="match status" value="1"/>
</dbReference>
<evidence type="ECO:0000256" key="6">
    <source>
        <dbReference type="ARBA" id="ARBA00012180"/>
    </source>
</evidence>
<evidence type="ECO:0000256" key="5">
    <source>
        <dbReference type="ARBA" id="ARBA00007383"/>
    </source>
</evidence>
<dbReference type="InterPro" id="IPR022898">
    <property type="entry name" value="RNase_HII"/>
</dbReference>
<reference evidence="18 19" key="1">
    <citation type="journal article" date="2017" name="ISME J.">
        <title>Energy and carbon metabolisms in a deep terrestrial subsurface fluid microbial community.</title>
        <authorList>
            <person name="Momper L."/>
            <person name="Jungbluth S.P."/>
            <person name="Lee M.D."/>
            <person name="Amend J.P."/>
        </authorList>
    </citation>
    <scope>NUCLEOTIDE SEQUENCE [LARGE SCALE GENOMIC DNA]</scope>
    <source>
        <strain evidence="18">SURF_26</strain>
    </source>
</reference>
<feature type="binding site" evidence="14 15">
    <location>
        <position position="21"/>
    </location>
    <ligand>
        <name>a divalent metal cation</name>
        <dbReference type="ChEBI" id="CHEBI:60240"/>
    </ligand>
</feature>
<dbReference type="CDD" id="cd07182">
    <property type="entry name" value="RNase_HII_bacteria_HII_like"/>
    <property type="match status" value="1"/>
</dbReference>
<proteinExistence type="inferred from homology"/>
<comment type="catalytic activity">
    <reaction evidence="1 14 15 16">
        <text>Endonucleolytic cleavage to 5'-phosphomonoester.</text>
        <dbReference type="EC" id="3.1.26.4"/>
    </reaction>
</comment>
<evidence type="ECO:0000256" key="15">
    <source>
        <dbReference type="PROSITE-ProRule" id="PRU01319"/>
    </source>
</evidence>
<evidence type="ECO:0000313" key="19">
    <source>
        <dbReference type="Proteomes" id="UP000266426"/>
    </source>
</evidence>
<evidence type="ECO:0000256" key="12">
    <source>
        <dbReference type="ARBA" id="ARBA00022801"/>
    </source>
</evidence>
<dbReference type="NCBIfam" id="NF000595">
    <property type="entry name" value="PRK00015.1-3"/>
    <property type="match status" value="1"/>
</dbReference>
<dbReference type="SUPFAM" id="SSF53098">
    <property type="entry name" value="Ribonuclease H-like"/>
    <property type="match status" value="1"/>
</dbReference>
<evidence type="ECO:0000256" key="2">
    <source>
        <dbReference type="ARBA" id="ARBA00001946"/>
    </source>
</evidence>
<evidence type="ECO:0000256" key="16">
    <source>
        <dbReference type="RuleBase" id="RU003515"/>
    </source>
</evidence>
<dbReference type="AlphaFoldDB" id="A0A3A4R312"/>
<evidence type="ECO:0000256" key="1">
    <source>
        <dbReference type="ARBA" id="ARBA00000077"/>
    </source>
</evidence>
<keyword evidence="8 14" id="KW-0963">Cytoplasm</keyword>
<dbReference type="PANTHER" id="PTHR10954">
    <property type="entry name" value="RIBONUCLEASE H2 SUBUNIT A"/>
    <property type="match status" value="1"/>
</dbReference>
<evidence type="ECO:0000256" key="3">
    <source>
        <dbReference type="ARBA" id="ARBA00004065"/>
    </source>
</evidence>
<keyword evidence="9 14" id="KW-0540">Nuclease</keyword>
<evidence type="ECO:0000313" key="18">
    <source>
        <dbReference type="EMBL" id="RJP56688.1"/>
    </source>
</evidence>
<accession>A0A3A4R312</accession>
<dbReference type="Proteomes" id="UP000266426">
    <property type="component" value="Unassembled WGS sequence"/>
</dbReference>
<dbReference type="GO" id="GO:0003723">
    <property type="term" value="F:RNA binding"/>
    <property type="evidence" value="ECO:0007669"/>
    <property type="project" value="UniProtKB-UniRule"/>
</dbReference>
<dbReference type="GO" id="GO:0043137">
    <property type="term" value="P:DNA replication, removal of RNA primer"/>
    <property type="evidence" value="ECO:0007669"/>
    <property type="project" value="TreeGrafter"/>
</dbReference>
<organism evidence="18 19">
    <name type="scientific">Candidatus Auribacter fodinae</name>
    <dbReference type="NCBI Taxonomy" id="2093366"/>
    <lineage>
        <taxon>Bacteria</taxon>
        <taxon>Pseudomonadati</taxon>
        <taxon>Candidatus Auribacterota</taxon>
        <taxon>Candidatus Auribacteria</taxon>
        <taxon>Candidatus Auribacterales</taxon>
        <taxon>Candidatus Auribacteraceae</taxon>
        <taxon>Candidatus Auribacter</taxon>
    </lineage>
</organism>
<keyword evidence="10 14" id="KW-0479">Metal-binding</keyword>
<name>A0A3A4R312_9BACT</name>
<dbReference type="InterPro" id="IPR001352">
    <property type="entry name" value="RNase_HII/HIII"/>
</dbReference>
<keyword evidence="11 14" id="KW-0255">Endonuclease</keyword>
<dbReference type="PANTHER" id="PTHR10954:SF18">
    <property type="entry name" value="RIBONUCLEASE HII"/>
    <property type="match status" value="1"/>
</dbReference>
<feature type="binding site" evidence="14 15">
    <location>
        <position position="20"/>
    </location>
    <ligand>
        <name>a divalent metal cation</name>
        <dbReference type="ChEBI" id="CHEBI:60240"/>
    </ligand>
</feature>
<sequence length="204" mass="22351">MLEYEQHYRSHGKNYIAGLDEVGRGPLAGPVVACAVVLPESFFHEGINDSKQVAESKRKSLFKEIISHPAIDIGIGLVSERVIDSVNILQATRIAMWEAVCNLAGRPDHLLIDGLLLEDCQISQTKIIKGDARSLSIASASIIAKVVRDSFMEYCDTAVGGYNFARHKGYGTTLHIEALRKIGASWLHRRSFAPVNIFIGGAFT</sequence>
<dbReference type="Pfam" id="PF01351">
    <property type="entry name" value="RNase_HII"/>
    <property type="match status" value="1"/>
</dbReference>
<dbReference type="GO" id="GO:0006298">
    <property type="term" value="P:mismatch repair"/>
    <property type="evidence" value="ECO:0007669"/>
    <property type="project" value="TreeGrafter"/>
</dbReference>
<dbReference type="GO" id="GO:0030145">
    <property type="term" value="F:manganese ion binding"/>
    <property type="evidence" value="ECO:0007669"/>
    <property type="project" value="UniProtKB-UniRule"/>
</dbReference>
<evidence type="ECO:0000256" key="7">
    <source>
        <dbReference type="ARBA" id="ARBA00019179"/>
    </source>
</evidence>
<dbReference type="PROSITE" id="PS51975">
    <property type="entry name" value="RNASE_H_2"/>
    <property type="match status" value="1"/>
</dbReference>
<dbReference type="GO" id="GO:0004523">
    <property type="term" value="F:RNA-DNA hybrid ribonuclease activity"/>
    <property type="evidence" value="ECO:0007669"/>
    <property type="project" value="UniProtKB-UniRule"/>
</dbReference>
<protein>
    <recommendedName>
        <fullName evidence="7 14">Ribonuclease HII</fullName>
        <shortName evidence="14">RNase HII</shortName>
        <ecNumber evidence="6 14">3.1.26.4</ecNumber>
    </recommendedName>
</protein>
<evidence type="ECO:0000256" key="9">
    <source>
        <dbReference type="ARBA" id="ARBA00022722"/>
    </source>
</evidence>
<comment type="similarity">
    <text evidence="5 14 16">Belongs to the RNase HII family.</text>
</comment>
<dbReference type="NCBIfam" id="NF000594">
    <property type="entry name" value="PRK00015.1-1"/>
    <property type="match status" value="1"/>
</dbReference>
<dbReference type="GO" id="GO:0032299">
    <property type="term" value="C:ribonuclease H2 complex"/>
    <property type="evidence" value="ECO:0007669"/>
    <property type="project" value="TreeGrafter"/>
</dbReference>
<comment type="caution">
    <text evidence="18">The sequence shown here is derived from an EMBL/GenBank/DDBJ whole genome shotgun (WGS) entry which is preliminary data.</text>
</comment>
<keyword evidence="13 14" id="KW-0464">Manganese</keyword>
<dbReference type="InterPro" id="IPR024567">
    <property type="entry name" value="RNase_HII/HIII_dom"/>
</dbReference>
<evidence type="ECO:0000259" key="17">
    <source>
        <dbReference type="PROSITE" id="PS51975"/>
    </source>
</evidence>
<dbReference type="Gene3D" id="3.30.420.10">
    <property type="entry name" value="Ribonuclease H-like superfamily/Ribonuclease H"/>
    <property type="match status" value="1"/>
</dbReference>